<dbReference type="SFLD" id="SFLDG01129">
    <property type="entry name" value="C1.5:_HAD__Beta-PGM__Phosphata"/>
    <property type="match status" value="1"/>
</dbReference>
<reference evidence="2" key="1">
    <citation type="submission" date="2020-12" db="EMBL/GenBank/DDBJ databases">
        <title>Enhanced detection system for hospital associated transmission using whole genome sequencing surveillance.</title>
        <authorList>
            <person name="Harrison L.H."/>
            <person name="Van Tyne D."/>
            <person name="Marsh J.W."/>
            <person name="Griffith M.P."/>
            <person name="Snyder D.J."/>
            <person name="Cooper V.S."/>
            <person name="Mustapha M."/>
        </authorList>
    </citation>
    <scope>NUCLEOTIDE SEQUENCE</scope>
    <source>
        <strain evidence="2">PSB00042</strain>
    </source>
</reference>
<dbReference type="PANTHER" id="PTHR43316">
    <property type="entry name" value="HYDROLASE, HALOACID DELAHOGENASE-RELATED"/>
    <property type="match status" value="1"/>
</dbReference>
<dbReference type="SFLD" id="SFLDS00003">
    <property type="entry name" value="Haloacid_Dehalogenase"/>
    <property type="match status" value="1"/>
</dbReference>
<dbReference type="Proteomes" id="UP000637061">
    <property type="component" value="Unassembled WGS sequence"/>
</dbReference>
<dbReference type="GO" id="GO:0016787">
    <property type="term" value="F:hydrolase activity"/>
    <property type="evidence" value="ECO:0007669"/>
    <property type="project" value="UniProtKB-KW"/>
</dbReference>
<dbReference type="InterPro" id="IPR036412">
    <property type="entry name" value="HAD-like_sf"/>
</dbReference>
<protein>
    <submittedName>
        <fullName evidence="2">HAD hydrolase-like protein</fullName>
    </submittedName>
</protein>
<organism evidence="2 3">
    <name type="scientific">Pseudomonas putida</name>
    <name type="common">Arthrobacter siderocapsulatus</name>
    <dbReference type="NCBI Taxonomy" id="303"/>
    <lineage>
        <taxon>Bacteria</taxon>
        <taxon>Pseudomonadati</taxon>
        <taxon>Pseudomonadota</taxon>
        <taxon>Gammaproteobacteria</taxon>
        <taxon>Pseudomonadales</taxon>
        <taxon>Pseudomonadaceae</taxon>
        <taxon>Pseudomonas</taxon>
    </lineage>
</organism>
<evidence type="ECO:0000256" key="1">
    <source>
        <dbReference type="ARBA" id="ARBA00022801"/>
    </source>
</evidence>
<dbReference type="InterPro" id="IPR023214">
    <property type="entry name" value="HAD_sf"/>
</dbReference>
<evidence type="ECO:0000313" key="3">
    <source>
        <dbReference type="Proteomes" id="UP000637061"/>
    </source>
</evidence>
<comment type="caution">
    <text evidence="2">The sequence shown here is derived from an EMBL/GenBank/DDBJ whole genome shotgun (WGS) entry which is preliminary data.</text>
</comment>
<dbReference type="InterPro" id="IPR051540">
    <property type="entry name" value="S-2-haloacid_dehalogenase"/>
</dbReference>
<dbReference type="EMBL" id="JAEHTE010000001">
    <property type="protein sequence ID" value="MBI6882633.1"/>
    <property type="molecule type" value="Genomic_DNA"/>
</dbReference>
<dbReference type="Pfam" id="PF00702">
    <property type="entry name" value="Hydrolase"/>
    <property type="match status" value="1"/>
</dbReference>
<dbReference type="SUPFAM" id="SSF56784">
    <property type="entry name" value="HAD-like"/>
    <property type="match status" value="1"/>
</dbReference>
<dbReference type="InterPro" id="IPR006439">
    <property type="entry name" value="HAD-SF_hydro_IA"/>
</dbReference>
<keyword evidence="1 2" id="KW-0378">Hydrolase</keyword>
<evidence type="ECO:0000313" key="2">
    <source>
        <dbReference type="EMBL" id="MBI6882633.1"/>
    </source>
</evidence>
<dbReference type="Gene3D" id="3.40.50.1000">
    <property type="entry name" value="HAD superfamily/HAD-like"/>
    <property type="match status" value="1"/>
</dbReference>
<accession>A0A8I1EC91</accession>
<gene>
    <name evidence="2" type="ORF">JEU22_01800</name>
</gene>
<name>A0A8I1EC91_PSEPU</name>
<sequence>MRAVIFDAFGTTVQIGSPQQPYRQLLREGLRQGRRPQPGDAHHLMTLNVGIEEAAEQMGINLKPSLLASIKASLDLELESITLFRDTLEAFEILREHGISLAICSNLAHPYGAKVKALLPGLDAYAFSYEVGATKPDPLIYQTACSDLGVHPGHLFGEKASQIAMIGDSQRCDRDGPRAIGILGFYLDREGSGGINTLTKFANLVTQEAEADS</sequence>
<dbReference type="AlphaFoldDB" id="A0A8I1EC91"/>
<dbReference type="PRINTS" id="PR00413">
    <property type="entry name" value="HADHALOGNASE"/>
</dbReference>
<proteinExistence type="predicted"/>
<dbReference type="PANTHER" id="PTHR43316:SF3">
    <property type="entry name" value="HALOACID DEHALOGENASE, TYPE II (AFU_ORTHOLOGUE AFUA_2G07750)-RELATED"/>
    <property type="match status" value="1"/>
</dbReference>